<dbReference type="EMBL" id="JABCUS010000099">
    <property type="protein sequence ID" value="NMX04562.1"/>
    <property type="molecule type" value="Genomic_DNA"/>
</dbReference>
<gene>
    <name evidence="1" type="ORF">HHJ77_11835</name>
</gene>
<evidence type="ECO:0000313" key="2">
    <source>
        <dbReference type="Proteomes" id="UP000575397"/>
    </source>
</evidence>
<protein>
    <submittedName>
        <fullName evidence="1">IS256 family transposase</fullName>
    </submittedName>
</protein>
<name>A0A7Y0UVN3_9ACTO</name>
<organism evidence="1 2">
    <name type="scientific">Mobiluncus mulieris</name>
    <dbReference type="NCBI Taxonomy" id="2052"/>
    <lineage>
        <taxon>Bacteria</taxon>
        <taxon>Bacillati</taxon>
        <taxon>Actinomycetota</taxon>
        <taxon>Actinomycetes</taxon>
        <taxon>Actinomycetales</taxon>
        <taxon>Actinomycetaceae</taxon>
        <taxon>Mobiluncus</taxon>
    </lineage>
</organism>
<proteinExistence type="predicted"/>
<reference evidence="1 2" key="1">
    <citation type="submission" date="2020-04" db="EMBL/GenBank/DDBJ databases">
        <title>Antimicrobial susceptibility and clonality of vaginal-derived multi-drug resistant Mobiluncus isolates in China.</title>
        <authorList>
            <person name="Zhang X."/>
        </authorList>
    </citation>
    <scope>NUCLEOTIDE SEQUENCE [LARGE SCALE GENOMIC DNA]</scope>
    <source>
        <strain evidence="1 2">12</strain>
    </source>
</reference>
<evidence type="ECO:0000313" key="1">
    <source>
        <dbReference type="EMBL" id="NMX04562.1"/>
    </source>
</evidence>
<dbReference type="Proteomes" id="UP000575397">
    <property type="component" value="Unassembled WGS sequence"/>
</dbReference>
<dbReference type="AlphaFoldDB" id="A0A7Y0UVN3"/>
<comment type="caution">
    <text evidence="1">The sequence shown here is derived from an EMBL/GenBank/DDBJ whole genome shotgun (WGS) entry which is preliminary data.</text>
</comment>
<feature type="non-terminal residue" evidence="1">
    <location>
        <position position="1"/>
    </location>
</feature>
<sequence>QRCLVHVKRNICVQTTRTPKLDAHKTLWGLAQNLVKITTLDQADEWIGQLQEFHNI</sequence>
<accession>A0A7Y0UVN3</accession>